<proteinExistence type="predicted"/>
<evidence type="ECO:0000313" key="1">
    <source>
        <dbReference type="EMBL" id="GAI02722.1"/>
    </source>
</evidence>
<name>X1K6S3_9ZZZZ</name>
<gene>
    <name evidence="1" type="ORF">S06H3_22788</name>
</gene>
<protein>
    <submittedName>
        <fullName evidence="1">Uncharacterized protein</fullName>
    </submittedName>
</protein>
<sequence>MLEGEELVKYLNSPPLDVPPDYDPSEAFRRGIERGDWSGLETAARKVCRLVNGKEEKRREIAELVKKSK</sequence>
<reference evidence="1" key="1">
    <citation type="journal article" date="2014" name="Front. Microbiol.">
        <title>High frequency of phylogenetically diverse reductive dehalogenase-homologous genes in deep subseafloor sedimentary metagenomes.</title>
        <authorList>
            <person name="Kawai M."/>
            <person name="Futagami T."/>
            <person name="Toyoda A."/>
            <person name="Takaki Y."/>
            <person name="Nishi S."/>
            <person name="Hori S."/>
            <person name="Arai W."/>
            <person name="Tsubouchi T."/>
            <person name="Morono Y."/>
            <person name="Uchiyama I."/>
            <person name="Ito T."/>
            <person name="Fujiyama A."/>
            <person name="Inagaki F."/>
            <person name="Takami H."/>
        </authorList>
    </citation>
    <scope>NUCLEOTIDE SEQUENCE</scope>
    <source>
        <strain evidence="1">Expedition CK06-06</strain>
    </source>
</reference>
<organism evidence="1">
    <name type="scientific">marine sediment metagenome</name>
    <dbReference type="NCBI Taxonomy" id="412755"/>
    <lineage>
        <taxon>unclassified sequences</taxon>
        <taxon>metagenomes</taxon>
        <taxon>ecological metagenomes</taxon>
    </lineage>
</organism>
<dbReference type="AlphaFoldDB" id="X1K6S3"/>
<comment type="caution">
    <text evidence="1">The sequence shown here is derived from an EMBL/GenBank/DDBJ whole genome shotgun (WGS) entry which is preliminary data.</text>
</comment>
<accession>X1K6S3</accession>
<feature type="non-terminal residue" evidence="1">
    <location>
        <position position="69"/>
    </location>
</feature>
<dbReference type="EMBL" id="BARV01012252">
    <property type="protein sequence ID" value="GAI02722.1"/>
    <property type="molecule type" value="Genomic_DNA"/>
</dbReference>